<keyword evidence="3 7" id="KW-0238">DNA-binding</keyword>
<dbReference type="InterPro" id="IPR005119">
    <property type="entry name" value="LysR_subst-bd"/>
</dbReference>
<proteinExistence type="inferred from homology"/>
<dbReference type="PANTHER" id="PTHR30579">
    <property type="entry name" value="TRANSCRIPTIONAL REGULATOR"/>
    <property type="match status" value="1"/>
</dbReference>
<gene>
    <name evidence="6" type="ORF">BCF38_107118</name>
    <name evidence="7" type="ORF">SAMN05421539_107118</name>
</gene>
<dbReference type="Proteomes" id="UP000245839">
    <property type="component" value="Unassembled WGS sequence"/>
</dbReference>
<name>A0A2Y9C897_9RHOB</name>
<dbReference type="InterPro" id="IPR036390">
    <property type="entry name" value="WH_DNA-bd_sf"/>
</dbReference>
<evidence type="ECO:0000313" key="6">
    <source>
        <dbReference type="EMBL" id="PWJ17005.1"/>
    </source>
</evidence>
<dbReference type="PANTHER" id="PTHR30579:SF7">
    <property type="entry name" value="HTH-TYPE TRANSCRIPTIONAL REGULATOR LRHA-RELATED"/>
    <property type="match status" value="1"/>
</dbReference>
<dbReference type="InterPro" id="IPR000847">
    <property type="entry name" value="LysR_HTH_N"/>
</dbReference>
<keyword evidence="4" id="KW-0804">Transcription</keyword>
<evidence type="ECO:0000313" key="7">
    <source>
        <dbReference type="EMBL" id="SSA48333.1"/>
    </source>
</evidence>
<dbReference type="Pfam" id="PF03466">
    <property type="entry name" value="LysR_substrate"/>
    <property type="match status" value="1"/>
</dbReference>
<sequence>MARNLDLTALRAFATVASTGGVTRAAALLNLTQSAVSMQVKRLEEALDTTLLERTSRGMRLTPDGESALGTARRMLALNDELLDRMRNATPDGEIRLGVPHDIVPRAIPDVLRAFAAEYPRVRITLVSSVTAALHDAFAAGEVDVMLGTEAAVRDGGEEIVRLPLIWVGAEDGRAWRQRPLRLAFEQHCVFRTNAQAALDRAGIPWELALSAASSRAIDASVAADLACHVVIDGFDTAELTPVRHGGGLPEIGDVGITIYAAETERDPARDRLLELLRQSYRALRGSRQPSLSIAAS</sequence>
<organism evidence="7 9">
    <name type="scientific">Jannaschia seohaensis</name>
    <dbReference type="NCBI Taxonomy" id="475081"/>
    <lineage>
        <taxon>Bacteria</taxon>
        <taxon>Pseudomonadati</taxon>
        <taxon>Pseudomonadota</taxon>
        <taxon>Alphaproteobacteria</taxon>
        <taxon>Rhodobacterales</taxon>
        <taxon>Roseobacteraceae</taxon>
        <taxon>Jannaschia</taxon>
    </lineage>
</organism>
<comment type="similarity">
    <text evidence="1">Belongs to the LysR transcriptional regulatory family.</text>
</comment>
<dbReference type="EMBL" id="UETC01000007">
    <property type="protein sequence ID" value="SSA48333.1"/>
    <property type="molecule type" value="Genomic_DNA"/>
</dbReference>
<keyword evidence="2" id="KW-0805">Transcription regulation</keyword>
<dbReference type="Proteomes" id="UP000251571">
    <property type="component" value="Unassembled WGS sequence"/>
</dbReference>
<dbReference type="Pfam" id="PF00126">
    <property type="entry name" value="HTH_1"/>
    <property type="match status" value="1"/>
</dbReference>
<protein>
    <submittedName>
        <fullName evidence="6">DNA-binding transcriptional LysR family regulator</fullName>
    </submittedName>
    <submittedName>
        <fullName evidence="7">DNA-binding transcriptional regulator, LysR family</fullName>
    </submittedName>
</protein>
<dbReference type="FunFam" id="1.10.10.10:FF:000001">
    <property type="entry name" value="LysR family transcriptional regulator"/>
    <property type="match status" value="1"/>
</dbReference>
<reference evidence="6 8" key="2">
    <citation type="submission" date="2018-03" db="EMBL/GenBank/DDBJ databases">
        <title>Genomic Encyclopedia of Archaeal and Bacterial Type Strains, Phase II (KMG-II): from individual species to whole genera.</title>
        <authorList>
            <person name="Goeker M."/>
        </authorList>
    </citation>
    <scope>NUCLEOTIDE SEQUENCE [LARGE SCALE GENOMIC DNA]</scope>
    <source>
        <strain evidence="6 8">DSM 25227</strain>
    </source>
</reference>
<keyword evidence="8" id="KW-1185">Reference proteome</keyword>
<evidence type="ECO:0000256" key="1">
    <source>
        <dbReference type="ARBA" id="ARBA00009437"/>
    </source>
</evidence>
<evidence type="ECO:0000256" key="3">
    <source>
        <dbReference type="ARBA" id="ARBA00023125"/>
    </source>
</evidence>
<evidence type="ECO:0000256" key="4">
    <source>
        <dbReference type="ARBA" id="ARBA00023163"/>
    </source>
</evidence>
<dbReference type="PRINTS" id="PR00039">
    <property type="entry name" value="HTHLYSR"/>
</dbReference>
<dbReference type="SUPFAM" id="SSF53850">
    <property type="entry name" value="Periplasmic binding protein-like II"/>
    <property type="match status" value="1"/>
</dbReference>
<evidence type="ECO:0000313" key="8">
    <source>
        <dbReference type="Proteomes" id="UP000245839"/>
    </source>
</evidence>
<dbReference type="SUPFAM" id="SSF46785">
    <property type="entry name" value="Winged helix' DNA-binding domain"/>
    <property type="match status" value="1"/>
</dbReference>
<dbReference type="Gene3D" id="3.40.190.10">
    <property type="entry name" value="Periplasmic binding protein-like II"/>
    <property type="match status" value="2"/>
</dbReference>
<dbReference type="InterPro" id="IPR036388">
    <property type="entry name" value="WH-like_DNA-bd_sf"/>
</dbReference>
<evidence type="ECO:0000313" key="9">
    <source>
        <dbReference type="Proteomes" id="UP000251571"/>
    </source>
</evidence>
<dbReference type="OrthoDB" id="8097684at2"/>
<dbReference type="Gene3D" id="1.10.10.10">
    <property type="entry name" value="Winged helix-like DNA-binding domain superfamily/Winged helix DNA-binding domain"/>
    <property type="match status" value="1"/>
</dbReference>
<dbReference type="RefSeq" id="WP_109565149.1">
    <property type="nucleotide sequence ID" value="NZ_QGDJ01000007.1"/>
</dbReference>
<dbReference type="EMBL" id="QGDJ01000007">
    <property type="protein sequence ID" value="PWJ17005.1"/>
    <property type="molecule type" value="Genomic_DNA"/>
</dbReference>
<dbReference type="GO" id="GO:0003700">
    <property type="term" value="F:DNA-binding transcription factor activity"/>
    <property type="evidence" value="ECO:0007669"/>
    <property type="project" value="InterPro"/>
</dbReference>
<evidence type="ECO:0000259" key="5">
    <source>
        <dbReference type="PROSITE" id="PS50931"/>
    </source>
</evidence>
<evidence type="ECO:0000256" key="2">
    <source>
        <dbReference type="ARBA" id="ARBA00023015"/>
    </source>
</evidence>
<feature type="domain" description="HTH lysR-type" evidence="5">
    <location>
        <begin position="5"/>
        <end position="62"/>
    </location>
</feature>
<dbReference type="PROSITE" id="PS50931">
    <property type="entry name" value="HTH_LYSR"/>
    <property type="match status" value="1"/>
</dbReference>
<dbReference type="InterPro" id="IPR050176">
    <property type="entry name" value="LTTR"/>
</dbReference>
<dbReference type="AlphaFoldDB" id="A0A2Y9C897"/>
<dbReference type="GO" id="GO:0003677">
    <property type="term" value="F:DNA binding"/>
    <property type="evidence" value="ECO:0007669"/>
    <property type="project" value="UniProtKB-KW"/>
</dbReference>
<reference evidence="7 9" key="1">
    <citation type="submission" date="2016-10" db="EMBL/GenBank/DDBJ databases">
        <authorList>
            <person name="Cai Z."/>
        </authorList>
    </citation>
    <scope>NUCLEOTIDE SEQUENCE [LARGE SCALE GENOMIC DNA]</scope>
    <source>
        <strain evidence="7 9">DSM 25227</strain>
    </source>
</reference>
<accession>A0A2Y9C897</accession>